<gene>
    <name evidence="5" type="ORF">ACEZDJ_33835</name>
</gene>
<dbReference type="PANTHER" id="PTHR33744">
    <property type="entry name" value="CARBOHYDRATE DIACID REGULATOR"/>
    <property type="match status" value="1"/>
</dbReference>
<dbReference type="InterPro" id="IPR042070">
    <property type="entry name" value="PucR_C-HTH_sf"/>
</dbReference>
<comment type="similarity">
    <text evidence="1">Belongs to the CdaR family.</text>
</comment>
<evidence type="ECO:0000259" key="3">
    <source>
        <dbReference type="Pfam" id="PF13556"/>
    </source>
</evidence>
<dbReference type="RefSeq" id="WP_051725536.1">
    <property type="nucleotide sequence ID" value="NZ_JBHEZZ010000028.1"/>
</dbReference>
<protein>
    <submittedName>
        <fullName evidence="5">PucR family transcriptional regulator ligand-binding domain-containing protein</fullName>
    </submittedName>
</protein>
<comment type="caution">
    <text evidence="5">The sequence shown here is derived from an EMBL/GenBank/DDBJ whole genome shotgun (WGS) entry which is preliminary data.</text>
</comment>
<dbReference type="PANTHER" id="PTHR33744:SF7">
    <property type="entry name" value="PUCR FAMILY TRANSCRIPTIONAL REGULATOR"/>
    <property type="match status" value="1"/>
</dbReference>
<evidence type="ECO:0000259" key="2">
    <source>
        <dbReference type="Pfam" id="PF07905"/>
    </source>
</evidence>
<dbReference type="InterPro" id="IPR012914">
    <property type="entry name" value="PucR_dom"/>
</dbReference>
<dbReference type="InterPro" id="IPR051448">
    <property type="entry name" value="CdaR-like_regulators"/>
</dbReference>
<dbReference type="EMBL" id="JBHEZZ010000028">
    <property type="protein sequence ID" value="MFC1406288.1"/>
    <property type="molecule type" value="Genomic_DNA"/>
</dbReference>
<evidence type="ECO:0000259" key="4">
    <source>
        <dbReference type="Pfam" id="PF17853"/>
    </source>
</evidence>
<organism evidence="5 6">
    <name type="scientific">Streptacidiphilus cavernicola</name>
    <dbReference type="NCBI Taxonomy" id="3342716"/>
    <lineage>
        <taxon>Bacteria</taxon>
        <taxon>Bacillati</taxon>
        <taxon>Actinomycetota</taxon>
        <taxon>Actinomycetes</taxon>
        <taxon>Kitasatosporales</taxon>
        <taxon>Streptomycetaceae</taxon>
        <taxon>Streptacidiphilus</taxon>
    </lineage>
</organism>
<dbReference type="Pfam" id="PF07905">
    <property type="entry name" value="PucR"/>
    <property type="match status" value="1"/>
</dbReference>
<sequence length="497" mass="53095">MPVRLRDLLDIEGLALRCCTGDGGLDRQVSWAAASELADPTPWMNGGELLLTTGLRLRTAAAQSAFAARIAGAGGSGIGFGTGLSHTAVPRALLAAARECGLPVLEVPYQTPFIALGRHVAERIAAERLTEQGRLVEAHDRLTQAVLAGDALEQLLRTLSREIGAPTALLAADGGALAGSLPAAPEHRLQVEVDGVVVAWLLAGRSEQPEPLHYAARLVALELARRLSFVAGRRGLLGRLLGEVVNGTLDGGAADRLLAVHGVDPARRHHVLLGQWTDRRPGHEPESRRRLSHLAWSMPQFGELPDGRATQPLSAVVEGHLLVLLPEHPEDGESQQAAEIHAKTLWEALRRDPVRGATAAVGLSAPGAGARGVQEGYLEARAAISRGVGVHTGTRPRLADLLLSPLSPAVRQLSDRILQPLLRFDAEHRADLVGTLRRYLATDGSVQATAEQLFVHRNTVRYRLSQIEELTGLSLATTVDRGELWLALLALERSRSG</sequence>
<dbReference type="Pfam" id="PF17853">
    <property type="entry name" value="GGDEF_2"/>
    <property type="match status" value="1"/>
</dbReference>
<evidence type="ECO:0000313" key="6">
    <source>
        <dbReference type="Proteomes" id="UP001592528"/>
    </source>
</evidence>
<keyword evidence="6" id="KW-1185">Reference proteome</keyword>
<evidence type="ECO:0000313" key="5">
    <source>
        <dbReference type="EMBL" id="MFC1406288.1"/>
    </source>
</evidence>
<feature type="domain" description="CdaR GGDEF-like" evidence="4">
    <location>
        <begin position="253"/>
        <end position="384"/>
    </location>
</feature>
<dbReference type="InterPro" id="IPR041522">
    <property type="entry name" value="CdaR_GGDEF"/>
</dbReference>
<proteinExistence type="inferred from homology"/>
<accession>A0ABV6UXZ4</accession>
<name>A0ABV6UXZ4_9ACTN</name>
<dbReference type="InterPro" id="IPR025736">
    <property type="entry name" value="PucR_C-HTH_dom"/>
</dbReference>
<dbReference type="Pfam" id="PF13556">
    <property type="entry name" value="HTH_30"/>
    <property type="match status" value="1"/>
</dbReference>
<dbReference type="Gene3D" id="1.10.10.2840">
    <property type="entry name" value="PucR C-terminal helix-turn-helix domain"/>
    <property type="match status" value="1"/>
</dbReference>
<feature type="domain" description="Purine catabolism PurC-like" evidence="2">
    <location>
        <begin position="7"/>
        <end position="124"/>
    </location>
</feature>
<evidence type="ECO:0000256" key="1">
    <source>
        <dbReference type="ARBA" id="ARBA00006754"/>
    </source>
</evidence>
<dbReference type="Proteomes" id="UP001592528">
    <property type="component" value="Unassembled WGS sequence"/>
</dbReference>
<feature type="domain" description="PucR C-terminal helix-turn-helix" evidence="3">
    <location>
        <begin position="432"/>
        <end position="490"/>
    </location>
</feature>
<reference evidence="5 6" key="1">
    <citation type="submission" date="2024-09" db="EMBL/GenBank/DDBJ databases">
        <authorList>
            <person name="Lee S.D."/>
        </authorList>
    </citation>
    <scope>NUCLEOTIDE SEQUENCE [LARGE SCALE GENOMIC DNA]</scope>
    <source>
        <strain evidence="5 6">N1-5</strain>
    </source>
</reference>